<evidence type="ECO:0008006" key="2">
    <source>
        <dbReference type="Google" id="ProtNLM"/>
    </source>
</evidence>
<dbReference type="Pfam" id="PF09684">
    <property type="entry name" value="Tail_P2_I"/>
    <property type="match status" value="1"/>
</dbReference>
<dbReference type="NCBIfam" id="TIGR02242">
    <property type="entry name" value="tail_TIGR02242"/>
    <property type="match status" value="1"/>
</dbReference>
<dbReference type="InterPro" id="IPR006521">
    <property type="entry name" value="Tail_protein_I"/>
</dbReference>
<proteinExistence type="predicted"/>
<evidence type="ECO:0000313" key="1">
    <source>
        <dbReference type="EMBL" id="VAV97420.1"/>
    </source>
</evidence>
<dbReference type="SUPFAM" id="SSF50952">
    <property type="entry name" value="Soluble quinoprotein glucose dehydrogenase"/>
    <property type="match status" value="1"/>
</dbReference>
<reference evidence="1" key="1">
    <citation type="submission" date="2018-06" db="EMBL/GenBank/DDBJ databases">
        <authorList>
            <person name="Zhirakovskaya E."/>
        </authorList>
    </citation>
    <scope>NUCLEOTIDE SEQUENCE</scope>
</reference>
<dbReference type="EMBL" id="UOEF01000246">
    <property type="protein sequence ID" value="VAV97420.1"/>
    <property type="molecule type" value="Genomic_DNA"/>
</dbReference>
<feature type="non-terminal residue" evidence="1">
    <location>
        <position position="719"/>
    </location>
</feature>
<protein>
    <recommendedName>
        <fullName evidence="2">NHL repeat domain protein</fullName>
    </recommendedName>
</protein>
<organism evidence="1">
    <name type="scientific">hydrothermal vent metagenome</name>
    <dbReference type="NCBI Taxonomy" id="652676"/>
    <lineage>
        <taxon>unclassified sequences</taxon>
        <taxon>metagenomes</taxon>
        <taxon>ecological metagenomes</taxon>
    </lineage>
</organism>
<gene>
    <name evidence="1" type="ORF">MNBD_ALPHA04-1378</name>
</gene>
<accession>A0A3B0RVC3</accession>
<dbReference type="AlphaFoldDB" id="A0A3B0RVC3"/>
<dbReference type="InterPro" id="IPR011041">
    <property type="entry name" value="Quinoprot_gluc/sorb_DH_b-prop"/>
</dbReference>
<name>A0A3B0RVC3_9ZZZZ</name>
<sequence length="719" mass="78392">MDVNGSPFWQAASANAFGFGASGSASPQLTWNSEQGAVKLAGIEPVVDFQEDENFARGQLNHPSATCDPKGSFAWWDGDANEILASGFRPSESLIAIPPDDPVGVPLPGDLTFDDDILFIARNGKILMVDMRDRWQPYTVQQDGFSAHLMAPDGKANIWTVDQTNGQLARLSGRPMRTRGYVFEQDERFGPKPVNPDPPQIELAKGINIPSPFQPVAMAGRGDAMLAILCWNVSDNAVIFLWDGKSLKQSAPLQGIEFPFSIAWGDRDTVSILVSDDGKTANRAIAYDLRVLKEQDTPILPNGRVYPLVDHADLGFCNGLSEVPQYLTKLPSEKRPSGLRRLRAISRPSYAQSGGTLLGPFDSSNFDSQWHRIYLEASVKNRSAIRIWAKATNRAASPDLPAADDHQGWAPHIVGSAEISGSDLEIATADIPRASWCHHDSEISGDGGFPNCPRVMGQSGLFNLLLQHSDRKVRRIKGRYLYLYVELTSDGMASPELFALRAYGSRFSYRDRYLPELYGETLSGSDAEAKGSASPPDFLDRFLHLFEGELTETESRIAQSWRYSDPQIAPDDALPWLAQWIGIDPTHDADMAKLRQKLASAPALARMHGCLGGLRAILEIESGGKLVRGGQVDPHRPVPRPGSFTQAEFDGKSVRSLVLSVSDPRSGGNCQILTGGGVTRGDIAIVEGFRLRRTFATILGADLADEDDPLTLGLVQSGN</sequence>
<dbReference type="InterPro" id="IPR011748">
    <property type="entry name" value="Unchr_phage_tail-like"/>
</dbReference>